<dbReference type="InterPro" id="IPR021247">
    <property type="entry name" value="DUF2785"/>
</dbReference>
<sequence>MSTGYWDQVQAADFEVPADRPLDDLTAELTTMLGSTRPEVRDGTAYPALATWIDRGVYDDLLVGLGDGMVAGLSVGLGEAGTDTVFRRSFSALIVGECLERDNEQHLVPPAKILDWGDRIAVWFLTERDSRGYVADKGWAHAIAHGADAIGALAESPHMSAAEHQALLDVIAERLVQQPADEPLASGEPDRMAHAAMRILRRGTLGTDVLEPWVHRLGGAGNPFRGPVDFDPFALTAAPQAFLRALFVHLSLAPQPPEIRSDLLLVVIEALRLTNAPFLQVRTSE</sequence>
<evidence type="ECO:0000313" key="2">
    <source>
        <dbReference type="Proteomes" id="UP000291838"/>
    </source>
</evidence>
<dbReference type="OrthoDB" id="7619731at2"/>
<keyword evidence="2" id="KW-1185">Reference proteome</keyword>
<evidence type="ECO:0000313" key="1">
    <source>
        <dbReference type="EMBL" id="RYB89799.1"/>
    </source>
</evidence>
<dbReference type="RefSeq" id="WP_129477019.1">
    <property type="nucleotide sequence ID" value="NZ_SDWS01000006.1"/>
</dbReference>
<comment type="caution">
    <text evidence="1">The sequence shown here is derived from an EMBL/GenBank/DDBJ whole genome shotgun (WGS) entry which is preliminary data.</text>
</comment>
<dbReference type="EMBL" id="SDWS01000006">
    <property type="protein sequence ID" value="RYB89799.1"/>
    <property type="molecule type" value="Genomic_DNA"/>
</dbReference>
<dbReference type="AlphaFoldDB" id="A0A4Q2RQ38"/>
<reference evidence="1 2" key="1">
    <citation type="submission" date="2019-01" db="EMBL/GenBank/DDBJ databases">
        <title>Novel species of Nocardioides.</title>
        <authorList>
            <person name="Liu Q."/>
            <person name="Xin Y.-H."/>
        </authorList>
    </citation>
    <scope>NUCLEOTIDE SEQUENCE [LARGE SCALE GENOMIC DNA]</scope>
    <source>
        <strain evidence="1 2">HLT3-15</strain>
    </source>
</reference>
<gene>
    <name evidence="1" type="ORF">EUA06_14495</name>
</gene>
<proteinExistence type="predicted"/>
<protein>
    <submittedName>
        <fullName evidence="1">DUF2785 domain-containing protein</fullName>
    </submittedName>
</protein>
<dbReference type="Proteomes" id="UP000291838">
    <property type="component" value="Unassembled WGS sequence"/>
</dbReference>
<organism evidence="1 2">
    <name type="scientific">Nocardioides glacieisoli</name>
    <dbReference type="NCBI Taxonomy" id="1168730"/>
    <lineage>
        <taxon>Bacteria</taxon>
        <taxon>Bacillati</taxon>
        <taxon>Actinomycetota</taxon>
        <taxon>Actinomycetes</taxon>
        <taxon>Propionibacteriales</taxon>
        <taxon>Nocardioidaceae</taxon>
        <taxon>Nocardioides</taxon>
    </lineage>
</organism>
<accession>A0A4Q2RQ38</accession>
<name>A0A4Q2RQ38_9ACTN</name>
<dbReference type="Pfam" id="PF10978">
    <property type="entry name" value="DUF2785"/>
    <property type="match status" value="1"/>
</dbReference>